<evidence type="ECO:0000256" key="2">
    <source>
        <dbReference type="ARBA" id="ARBA00006577"/>
    </source>
</evidence>
<dbReference type="RefSeq" id="WP_119986849.1">
    <property type="nucleotide sequence ID" value="NZ_CP032489.1"/>
</dbReference>
<dbReference type="InterPro" id="IPR000774">
    <property type="entry name" value="PPIase_FKBP_N"/>
</dbReference>
<evidence type="ECO:0000313" key="10">
    <source>
        <dbReference type="Proteomes" id="UP000266118"/>
    </source>
</evidence>
<evidence type="ECO:0000256" key="6">
    <source>
        <dbReference type="RuleBase" id="RU003915"/>
    </source>
</evidence>
<evidence type="ECO:0000256" key="4">
    <source>
        <dbReference type="ARBA" id="ARBA00023235"/>
    </source>
</evidence>
<evidence type="ECO:0000256" key="1">
    <source>
        <dbReference type="ARBA" id="ARBA00000971"/>
    </source>
</evidence>
<proteinExistence type="inferred from homology"/>
<dbReference type="GO" id="GO:0003755">
    <property type="term" value="F:peptidyl-prolyl cis-trans isomerase activity"/>
    <property type="evidence" value="ECO:0007669"/>
    <property type="project" value="UniProtKB-UniRule"/>
</dbReference>
<dbReference type="KEGG" id="ark:D6B99_08145"/>
<dbReference type="PANTHER" id="PTHR43811:SF19">
    <property type="entry name" value="39 KDA FK506-BINDING NUCLEAR PROTEIN"/>
    <property type="match status" value="1"/>
</dbReference>
<feature type="domain" description="PPIase FKBP-type" evidence="8">
    <location>
        <begin position="152"/>
        <end position="238"/>
    </location>
</feature>
<dbReference type="EC" id="5.2.1.8" evidence="6"/>
<dbReference type="Proteomes" id="UP000266118">
    <property type="component" value="Chromosome"/>
</dbReference>
<dbReference type="AlphaFoldDB" id="A0A386HNT2"/>
<reference evidence="9 10" key="1">
    <citation type="submission" date="2018-09" db="EMBL/GenBank/DDBJ databases">
        <title>Arachidicoccus sp. nov., a bacterium isolated from soil.</title>
        <authorList>
            <person name="Weon H.-Y."/>
            <person name="Kwon S.-W."/>
            <person name="Lee S.A."/>
        </authorList>
    </citation>
    <scope>NUCLEOTIDE SEQUENCE [LARGE SCALE GENOMIC DNA]</scope>
    <source>
        <strain evidence="9 10">KIS59-12</strain>
    </source>
</reference>
<comment type="catalytic activity">
    <reaction evidence="1 5 6">
        <text>[protein]-peptidylproline (omega=180) = [protein]-peptidylproline (omega=0)</text>
        <dbReference type="Rhea" id="RHEA:16237"/>
        <dbReference type="Rhea" id="RHEA-COMP:10747"/>
        <dbReference type="Rhea" id="RHEA-COMP:10748"/>
        <dbReference type="ChEBI" id="CHEBI:83833"/>
        <dbReference type="ChEBI" id="CHEBI:83834"/>
        <dbReference type="EC" id="5.2.1.8"/>
    </reaction>
</comment>
<protein>
    <recommendedName>
        <fullName evidence="6">Peptidyl-prolyl cis-trans isomerase</fullName>
        <ecNumber evidence="6">5.2.1.8</ecNumber>
    </recommendedName>
</protein>
<name>A0A386HNT2_9BACT</name>
<dbReference type="Gene3D" id="3.10.50.40">
    <property type="match status" value="1"/>
</dbReference>
<evidence type="ECO:0000313" key="9">
    <source>
        <dbReference type="EMBL" id="AYD47577.1"/>
    </source>
</evidence>
<dbReference type="OrthoDB" id="9814548at2"/>
<dbReference type="SUPFAM" id="SSF54534">
    <property type="entry name" value="FKBP-like"/>
    <property type="match status" value="1"/>
</dbReference>
<evidence type="ECO:0000256" key="7">
    <source>
        <dbReference type="SAM" id="SignalP"/>
    </source>
</evidence>
<organism evidence="9 10">
    <name type="scientific">Arachidicoccus soli</name>
    <dbReference type="NCBI Taxonomy" id="2341117"/>
    <lineage>
        <taxon>Bacteria</taxon>
        <taxon>Pseudomonadati</taxon>
        <taxon>Bacteroidota</taxon>
        <taxon>Chitinophagia</taxon>
        <taxon>Chitinophagales</taxon>
        <taxon>Chitinophagaceae</taxon>
        <taxon>Arachidicoccus</taxon>
    </lineage>
</organism>
<keyword evidence="7" id="KW-0732">Signal</keyword>
<accession>A0A386HNT2</accession>
<keyword evidence="3 5" id="KW-0697">Rotamase</keyword>
<feature type="signal peptide" evidence="7">
    <location>
        <begin position="1"/>
        <end position="19"/>
    </location>
</feature>
<dbReference type="GO" id="GO:0006457">
    <property type="term" value="P:protein folding"/>
    <property type="evidence" value="ECO:0007669"/>
    <property type="project" value="InterPro"/>
</dbReference>
<comment type="similarity">
    <text evidence="2 6">Belongs to the FKBP-type PPIase family.</text>
</comment>
<keyword evidence="4 5" id="KW-0413">Isomerase</keyword>
<dbReference type="InterPro" id="IPR036944">
    <property type="entry name" value="PPIase_FKBP_N_sf"/>
</dbReference>
<dbReference type="Pfam" id="PF01346">
    <property type="entry name" value="FKBP_N"/>
    <property type="match status" value="1"/>
</dbReference>
<dbReference type="InterPro" id="IPR001179">
    <property type="entry name" value="PPIase_FKBP_dom"/>
</dbReference>
<dbReference type="PANTHER" id="PTHR43811">
    <property type="entry name" value="FKBP-TYPE PEPTIDYL-PROLYL CIS-TRANS ISOMERASE FKPA"/>
    <property type="match status" value="1"/>
</dbReference>
<dbReference type="Gene3D" id="1.10.287.460">
    <property type="entry name" value="Peptidyl-prolyl cis-trans isomerase, FKBP-type, N-terminal domain"/>
    <property type="match status" value="1"/>
</dbReference>
<evidence type="ECO:0000256" key="5">
    <source>
        <dbReference type="PROSITE-ProRule" id="PRU00277"/>
    </source>
</evidence>
<feature type="chain" id="PRO_5017317370" description="Peptidyl-prolyl cis-trans isomerase" evidence="7">
    <location>
        <begin position="20"/>
        <end position="239"/>
    </location>
</feature>
<dbReference type="InterPro" id="IPR046357">
    <property type="entry name" value="PPIase_dom_sf"/>
</dbReference>
<dbReference type="PROSITE" id="PS50059">
    <property type="entry name" value="FKBP_PPIASE"/>
    <property type="match status" value="1"/>
</dbReference>
<keyword evidence="10" id="KW-1185">Reference proteome</keyword>
<sequence length="239" mass="26263">MKKITFVITLWTLSASLQAQTQKKQISTKIATHRTAPILQLKNYTDTLSYALGISMAKFYQHQGAKDINTTALSSAVKSVLKGNKTLLTEEQVNDILMNAEQKFAQEKSAAGKEAGKAFLLKNKTKPGIITLPDGIQYEILQKGDGPLPVDSNNVKVNYLGALLNGEEFDNSYKRNEPLDIDVTGVIKGWTEVLEKMPVGSKWRIWIPSDLAYGDRGAGNAIPPGSTLMFEIELLGINH</sequence>
<dbReference type="EMBL" id="CP032489">
    <property type="protein sequence ID" value="AYD47577.1"/>
    <property type="molecule type" value="Genomic_DNA"/>
</dbReference>
<gene>
    <name evidence="9" type="ORF">D6B99_08145</name>
</gene>
<dbReference type="Pfam" id="PF00254">
    <property type="entry name" value="FKBP_C"/>
    <property type="match status" value="1"/>
</dbReference>
<evidence type="ECO:0000259" key="8">
    <source>
        <dbReference type="PROSITE" id="PS50059"/>
    </source>
</evidence>
<evidence type="ECO:0000256" key="3">
    <source>
        <dbReference type="ARBA" id="ARBA00023110"/>
    </source>
</evidence>